<evidence type="ECO:0000313" key="7">
    <source>
        <dbReference type="EMBL" id="KFD70321.1"/>
    </source>
</evidence>
<evidence type="ECO:0008006" key="8">
    <source>
        <dbReference type="Google" id="ProtNLM"/>
    </source>
</evidence>
<dbReference type="GO" id="GO:0005634">
    <property type="term" value="C:nucleus"/>
    <property type="evidence" value="ECO:0007669"/>
    <property type="project" value="UniProtKB-SubCell"/>
</dbReference>
<dbReference type="PANTHER" id="PTHR13230:SF5">
    <property type="entry name" value="GENERAL TRANSCRIPTION FACTOR 3C POLYPEPTIDE 5"/>
    <property type="match status" value="1"/>
</dbReference>
<organism evidence="7">
    <name type="scientific">Trichuris suis</name>
    <name type="common">pig whipworm</name>
    <dbReference type="NCBI Taxonomy" id="68888"/>
    <lineage>
        <taxon>Eukaryota</taxon>
        <taxon>Metazoa</taxon>
        <taxon>Ecdysozoa</taxon>
        <taxon>Nematoda</taxon>
        <taxon>Enoplea</taxon>
        <taxon>Dorylaimia</taxon>
        <taxon>Trichinellida</taxon>
        <taxon>Trichuridae</taxon>
        <taxon>Trichuris</taxon>
    </lineage>
</organism>
<evidence type="ECO:0000256" key="1">
    <source>
        <dbReference type="ARBA" id="ARBA00004123"/>
    </source>
</evidence>
<feature type="domain" description="Transcription factor IIIC subunit 5 HTH" evidence="5">
    <location>
        <begin position="157"/>
        <end position="312"/>
    </location>
</feature>
<dbReference type="InterPro" id="IPR019136">
    <property type="entry name" value="TF_IIIC_su-5_HTH"/>
</dbReference>
<dbReference type="GO" id="GO:0001002">
    <property type="term" value="F:RNA polymerase III type 1 promoter sequence-specific DNA binding"/>
    <property type="evidence" value="ECO:0007669"/>
    <property type="project" value="TreeGrafter"/>
</dbReference>
<dbReference type="GO" id="GO:0001003">
    <property type="term" value="F:RNA polymerase III type 2 promoter sequence-specific DNA binding"/>
    <property type="evidence" value="ECO:0007669"/>
    <property type="project" value="TreeGrafter"/>
</dbReference>
<feature type="domain" description="Transcription factor IIIC subunit Tfc1/Sfc1 triple barrel" evidence="6">
    <location>
        <begin position="7"/>
        <end position="109"/>
    </location>
</feature>
<dbReference type="Pfam" id="PF17682">
    <property type="entry name" value="Tau95_N"/>
    <property type="match status" value="1"/>
</dbReference>
<evidence type="ECO:0000259" key="6">
    <source>
        <dbReference type="Pfam" id="PF17682"/>
    </source>
</evidence>
<dbReference type="PANTHER" id="PTHR13230">
    <property type="entry name" value="GENERAL TRANSCRIPTION FACTOR IIIC, POLYPEPTIDE 5"/>
    <property type="match status" value="1"/>
</dbReference>
<name>A0A085NLH5_9BILA</name>
<dbReference type="InterPro" id="IPR042536">
    <property type="entry name" value="TFIIIC_tauA_Sfc1"/>
</dbReference>
<dbReference type="Pfam" id="PF09734">
    <property type="entry name" value="Tau95"/>
    <property type="match status" value="1"/>
</dbReference>
<dbReference type="AlphaFoldDB" id="A0A085NLH5"/>
<dbReference type="Gene3D" id="3.30.200.160">
    <property type="entry name" value="TFIIIC, subcomplex tauA, subunit Sfc1, barrel domain"/>
    <property type="match status" value="1"/>
</dbReference>
<evidence type="ECO:0000256" key="4">
    <source>
        <dbReference type="ARBA" id="ARBA00023242"/>
    </source>
</evidence>
<dbReference type="Proteomes" id="UP000030758">
    <property type="component" value="Unassembled WGS sequence"/>
</dbReference>
<dbReference type="GO" id="GO:0006384">
    <property type="term" value="P:transcription initiation at RNA polymerase III promoter"/>
    <property type="evidence" value="ECO:0007669"/>
    <property type="project" value="InterPro"/>
</dbReference>
<dbReference type="GO" id="GO:0000127">
    <property type="term" value="C:transcription factor TFIIIC complex"/>
    <property type="evidence" value="ECO:0007669"/>
    <property type="project" value="InterPro"/>
</dbReference>
<proteinExistence type="predicted"/>
<keyword evidence="2" id="KW-0238">DNA-binding</keyword>
<dbReference type="EMBL" id="KL367488">
    <property type="protein sequence ID" value="KFD70321.1"/>
    <property type="molecule type" value="Genomic_DNA"/>
</dbReference>
<keyword evidence="3" id="KW-0804">Transcription</keyword>
<keyword evidence="4" id="KW-0539">Nucleus</keyword>
<reference evidence="7" key="1">
    <citation type="journal article" date="2014" name="Nat. Genet.">
        <title>Genome and transcriptome of the porcine whipworm Trichuris suis.</title>
        <authorList>
            <person name="Jex A.R."/>
            <person name="Nejsum P."/>
            <person name="Schwarz E.M."/>
            <person name="Hu L."/>
            <person name="Young N.D."/>
            <person name="Hall R.S."/>
            <person name="Korhonen P.K."/>
            <person name="Liao S."/>
            <person name="Thamsborg S."/>
            <person name="Xia J."/>
            <person name="Xu P."/>
            <person name="Wang S."/>
            <person name="Scheerlinck J.P."/>
            <person name="Hofmann A."/>
            <person name="Sternberg P.W."/>
            <person name="Wang J."/>
            <person name="Gasser R.B."/>
        </authorList>
    </citation>
    <scope>NUCLEOTIDE SEQUENCE [LARGE SCALE GENOMIC DNA]</scope>
    <source>
        <strain evidence="7">DCEP-RM93F</strain>
    </source>
</reference>
<dbReference type="InterPro" id="IPR041499">
    <property type="entry name" value="Tfc1/Sfc1_N"/>
</dbReference>
<evidence type="ECO:0000256" key="2">
    <source>
        <dbReference type="ARBA" id="ARBA00023125"/>
    </source>
</evidence>
<dbReference type="InterPro" id="IPR040454">
    <property type="entry name" value="TF_IIIC_Tfc1/Sfc1"/>
</dbReference>
<accession>A0A085NLH5</accession>
<comment type="subcellular location">
    <subcellularLocation>
        <location evidence="1">Nucleus</location>
    </subcellularLocation>
</comment>
<gene>
    <name evidence="7" type="ORF">M514_06944</name>
</gene>
<protein>
    <recommendedName>
        <fullName evidence="8">Transcription factor IIIC subunit 5 HTH domain-containing protein</fullName>
    </recommendedName>
</protein>
<sequence>MSIGRYIAIQYPGIVKNVDKAVQNLGGYEKIVTDHQVLQSLELNPTGGSNVFARPTTSNFTIGVYLVVRARRVRRNNPTDGTGDYDTTFEILAKLPGIHQFFNLYDFQFHPMVRVDNGQSSENPSYESIYDKLVPSNRESALSMFREPYPSVEPFCLPMRFSQYPQANRNILQVDAVSKHTKETTPIAGLENRNQNGIFRFLGTGGDRRQYSCLVNATDPFPENPPTDAVTFADEKCPDMSVHEMFEKVLQERPVWNKTDLRKKLSLDRSMFQALLPKFAFYIQTGPWARLWCRYGYDPRKNPEACLYQSITVSFERFGFTVLDIPDNSAQNEVNWMMPSNLRAGRPTVKNRKTDCGNEYNPGVIPSKRLAAYQLCDVHLPEDKAEELSDPNMPSTSNC</sequence>
<evidence type="ECO:0000256" key="3">
    <source>
        <dbReference type="ARBA" id="ARBA00023163"/>
    </source>
</evidence>
<evidence type="ECO:0000259" key="5">
    <source>
        <dbReference type="Pfam" id="PF09734"/>
    </source>
</evidence>